<gene>
    <name evidence="1" type="ORF">D7V64_07355</name>
</gene>
<dbReference type="AlphaFoldDB" id="A0A3A8G5Y7"/>
<comment type="caution">
    <text evidence="1">The sequence shown here is derived from an EMBL/GenBank/DDBJ whole genome shotgun (WGS) entry which is preliminary data.</text>
</comment>
<dbReference type="PANTHER" id="PTHR30087:SF1">
    <property type="entry name" value="HYPOTHETICAL CYTOSOLIC PROTEIN"/>
    <property type="match status" value="1"/>
</dbReference>
<dbReference type="Proteomes" id="UP000281084">
    <property type="component" value="Unassembled WGS sequence"/>
</dbReference>
<dbReference type="EMBL" id="RAXZ01000007">
    <property type="protein sequence ID" value="RKG53356.1"/>
    <property type="molecule type" value="Genomic_DNA"/>
</dbReference>
<evidence type="ECO:0000313" key="2">
    <source>
        <dbReference type="Proteomes" id="UP000281084"/>
    </source>
</evidence>
<name>A0A3A8G5Y7_9GAMM</name>
<dbReference type="RefSeq" id="WP_120367341.1">
    <property type="nucleotide sequence ID" value="NZ_RAXZ01000007.1"/>
</dbReference>
<reference evidence="1 2" key="1">
    <citation type="submission" date="2018-09" db="EMBL/GenBank/DDBJ databases">
        <title>The draft genome of Acinetobacter spp. strains.</title>
        <authorList>
            <person name="Qin J."/>
            <person name="Feng Y."/>
            <person name="Zong Z."/>
        </authorList>
    </citation>
    <scope>NUCLEOTIDE SEQUENCE [LARGE SCALE GENOMIC DNA]</scope>
    <source>
        <strain evidence="1 2">WCHAc060002</strain>
    </source>
</reference>
<proteinExistence type="predicted"/>
<protein>
    <submittedName>
        <fullName evidence="1">DUF523 domain-containing protein</fullName>
    </submittedName>
</protein>
<dbReference type="Pfam" id="PF04463">
    <property type="entry name" value="2-thiour_desulf"/>
    <property type="match status" value="1"/>
</dbReference>
<dbReference type="InterPro" id="IPR007553">
    <property type="entry name" value="2-thiour_desulf"/>
</dbReference>
<evidence type="ECO:0000313" key="1">
    <source>
        <dbReference type="EMBL" id="RKG53356.1"/>
    </source>
</evidence>
<sequence>MYLISACLVGQTVRYDAKSYTYPILQQLVDSGQAIIACPEMLGGLACPRAPAEIHGGTALDVLQSRAHILDNTGLDVTQAFLNGAYQTLRLAQKHQVSVAILKEKSPSCGRHWIYDGQFTGQLITGMGLTATLLQQEGIQVCSEHDFISAWPEA</sequence>
<dbReference type="PANTHER" id="PTHR30087">
    <property type="entry name" value="INNER MEMBRANE PROTEIN"/>
    <property type="match status" value="1"/>
</dbReference>
<accession>A0A3A8G5Y7</accession>
<organism evidence="1 2">
    <name type="scientific">Acinetobacter cumulans</name>
    <dbReference type="NCBI Taxonomy" id="2136182"/>
    <lineage>
        <taxon>Bacteria</taxon>
        <taxon>Pseudomonadati</taxon>
        <taxon>Pseudomonadota</taxon>
        <taxon>Gammaproteobacteria</taxon>
        <taxon>Moraxellales</taxon>
        <taxon>Moraxellaceae</taxon>
        <taxon>Acinetobacter</taxon>
    </lineage>
</organism>